<evidence type="ECO:0000313" key="3">
    <source>
        <dbReference type="Proteomes" id="UP001637994"/>
    </source>
</evidence>
<comment type="caution">
    <text evidence="2">The sequence shown here is derived from an EMBL/GenBank/DDBJ whole genome shotgun (WGS) entry which is preliminary data.</text>
</comment>
<organism evidence="2 3">
    <name type="scientific">Anaerococcus kampingae</name>
    <dbReference type="NCBI Taxonomy" id="3115614"/>
    <lineage>
        <taxon>Bacteria</taxon>
        <taxon>Bacillati</taxon>
        <taxon>Bacillota</taxon>
        <taxon>Tissierellia</taxon>
        <taxon>Tissierellales</taxon>
        <taxon>Peptoniphilaceae</taxon>
        <taxon>Anaerococcus</taxon>
    </lineage>
</organism>
<reference evidence="2 3" key="1">
    <citation type="journal article" date="2025" name="Anaerobe">
        <title>Description of Anaerococcus kampingiae sp. nov., Anaerococcus groningensis sp. nov., Anaerococcus martiniensis sp. nov., and Anaerococcus cruorum sp. nov., isolated from human clinical specimens.</title>
        <authorList>
            <person name="Boiten K.E."/>
            <person name="Meijer J."/>
            <person name="van Wezel E.M."/>
            <person name="Veloo A.C.M."/>
        </authorList>
    </citation>
    <scope>NUCLEOTIDE SEQUENCE [LARGE SCALE GENOMIC DNA]</scope>
    <source>
        <strain evidence="2 3">ENR0874</strain>
    </source>
</reference>
<keyword evidence="3" id="KW-1185">Reference proteome</keyword>
<dbReference type="PROSITE" id="PS51257">
    <property type="entry name" value="PROKAR_LIPOPROTEIN"/>
    <property type="match status" value="1"/>
</dbReference>
<evidence type="ECO:0000256" key="1">
    <source>
        <dbReference type="SAM" id="SignalP"/>
    </source>
</evidence>
<evidence type="ECO:0008006" key="4">
    <source>
        <dbReference type="Google" id="ProtNLM"/>
    </source>
</evidence>
<protein>
    <recommendedName>
        <fullName evidence="4">Lipoprotein</fullName>
    </recommendedName>
</protein>
<name>A0ABW9MGP1_9FIRM</name>
<dbReference type="EMBL" id="JBGMEF010000048">
    <property type="protein sequence ID" value="MFO3668065.1"/>
    <property type="molecule type" value="Genomic_DNA"/>
</dbReference>
<sequence length="217" mass="25295">MKKITYIVMLFFISVSLTSCVKNDDLSQFREEVLADRGSGEKEILDKLANNIDYGFYEYATYRLSDGKLLFKYIYGHTDDIDITIDNSGIISLKKKDRLTYINPENNKYCSMIGAVAGNNIENEDNVNYFYQNLYHKGSFDLFTKDDHIFINFSDGTYKIYDKNNLYLIESKYLSKGNEVVTKLEHHSNNVDEVYDKYINSLNNMEEVSNLDELRDN</sequence>
<proteinExistence type="predicted"/>
<feature type="chain" id="PRO_5047268173" description="Lipoprotein" evidence="1">
    <location>
        <begin position="22"/>
        <end position="217"/>
    </location>
</feature>
<keyword evidence="1" id="KW-0732">Signal</keyword>
<dbReference type="RefSeq" id="WP_106460682.1">
    <property type="nucleotide sequence ID" value="NZ_JBGMEF010000048.1"/>
</dbReference>
<accession>A0ABW9MGP1</accession>
<feature type="signal peptide" evidence="1">
    <location>
        <begin position="1"/>
        <end position="21"/>
    </location>
</feature>
<dbReference type="Proteomes" id="UP001637994">
    <property type="component" value="Unassembled WGS sequence"/>
</dbReference>
<gene>
    <name evidence="2" type="ORF">ACCQ42_09895</name>
</gene>
<evidence type="ECO:0000313" key="2">
    <source>
        <dbReference type="EMBL" id="MFO3668065.1"/>
    </source>
</evidence>